<name>A0A061QUY8_9CHLO</name>
<organism evidence="2">
    <name type="scientific">Tetraselmis sp. GSL018</name>
    <dbReference type="NCBI Taxonomy" id="582737"/>
    <lineage>
        <taxon>Eukaryota</taxon>
        <taxon>Viridiplantae</taxon>
        <taxon>Chlorophyta</taxon>
        <taxon>core chlorophytes</taxon>
        <taxon>Chlorodendrophyceae</taxon>
        <taxon>Chlorodendrales</taxon>
        <taxon>Chlorodendraceae</taxon>
        <taxon>Tetraselmis</taxon>
    </lineage>
</organism>
<feature type="non-terminal residue" evidence="2">
    <location>
        <position position="159"/>
    </location>
</feature>
<sequence length="159" mass="17745">ITLPTDTFKVDFVVMSPESGTVDNNNARDFELPLSNAPTEEEVIAERVRVYEEAEARRQEMIDREEARCWEEAMKQAERDASAAVEALRAERAAALRAEAEQAASLRRSESLSEMPSETAWPQAGKPARVLYNRASGPLAGSEGVILHMGYDGWFQEEK</sequence>
<keyword evidence="1" id="KW-0175">Coiled coil</keyword>
<proteinExistence type="predicted"/>
<evidence type="ECO:0000313" key="2">
    <source>
        <dbReference type="EMBL" id="JAC62274.1"/>
    </source>
</evidence>
<dbReference type="AlphaFoldDB" id="A0A061QUY8"/>
<feature type="non-terminal residue" evidence="2">
    <location>
        <position position="1"/>
    </location>
</feature>
<feature type="coiled-coil region" evidence="1">
    <location>
        <begin position="67"/>
        <end position="94"/>
    </location>
</feature>
<accession>A0A061QUY8</accession>
<protein>
    <submittedName>
        <fullName evidence="2">Uncharacterized protein</fullName>
    </submittedName>
</protein>
<evidence type="ECO:0000256" key="1">
    <source>
        <dbReference type="SAM" id="Coils"/>
    </source>
</evidence>
<reference evidence="2" key="1">
    <citation type="submission" date="2014-05" db="EMBL/GenBank/DDBJ databases">
        <title>The transcriptome of the halophilic microalga Tetraselmis sp. GSL018 isolated from the Great Salt Lake, Utah.</title>
        <authorList>
            <person name="Jinkerson R.E."/>
            <person name="D'Adamo S."/>
            <person name="Posewitz M.C."/>
        </authorList>
    </citation>
    <scope>NUCLEOTIDE SEQUENCE</scope>
    <source>
        <strain evidence="2">GSL018</strain>
    </source>
</reference>
<dbReference type="EMBL" id="GBEZ01024745">
    <property type="protein sequence ID" value="JAC62274.1"/>
    <property type="molecule type" value="Transcribed_RNA"/>
</dbReference>
<gene>
    <name evidence="2" type="ORF">TSPGSL018_23801</name>
</gene>